<dbReference type="SUPFAM" id="SSF143011">
    <property type="entry name" value="RelE-like"/>
    <property type="match status" value="1"/>
</dbReference>
<sequence length="114" mass="12634">MLDDLDDLDGAERKLVFKALKELTTEPGKRGVPLGSDLTTFRKLGVGNRRFRIVFRVEADGTVVVVWVIASRVDGECYELAMARLALCGNNEVASRLKEAVKHAFGEERPRADS</sequence>
<reference evidence="2" key="1">
    <citation type="journal article" date="2019" name="Int. J. Syst. Evol. Microbiol.">
        <title>The Global Catalogue of Microorganisms (GCM) 10K type strain sequencing project: providing services to taxonomists for standard genome sequencing and annotation.</title>
        <authorList>
            <consortium name="The Broad Institute Genomics Platform"/>
            <consortium name="The Broad Institute Genome Sequencing Center for Infectious Disease"/>
            <person name="Wu L."/>
            <person name="Ma J."/>
        </authorList>
    </citation>
    <scope>NUCLEOTIDE SEQUENCE [LARGE SCALE GENOMIC DNA]</scope>
    <source>
        <strain evidence="2">CGMCC 4.7645</strain>
    </source>
</reference>
<comment type="caution">
    <text evidence="1">The sequence shown here is derived from an EMBL/GenBank/DDBJ whole genome shotgun (WGS) entry which is preliminary data.</text>
</comment>
<evidence type="ECO:0000313" key="1">
    <source>
        <dbReference type="EMBL" id="MFD2419135.1"/>
    </source>
</evidence>
<accession>A0ABW5FWZ2</accession>
<name>A0ABW5FWZ2_9PSEU</name>
<dbReference type="InterPro" id="IPR035093">
    <property type="entry name" value="RelE/ParE_toxin_dom_sf"/>
</dbReference>
<keyword evidence="2" id="KW-1185">Reference proteome</keyword>
<dbReference type="Gene3D" id="3.30.2310.20">
    <property type="entry name" value="RelE-like"/>
    <property type="match status" value="1"/>
</dbReference>
<proteinExistence type="predicted"/>
<dbReference type="RefSeq" id="WP_378267149.1">
    <property type="nucleotide sequence ID" value="NZ_JBHUKR010000011.1"/>
</dbReference>
<dbReference type="EMBL" id="JBHUKR010000011">
    <property type="protein sequence ID" value="MFD2419135.1"/>
    <property type="molecule type" value="Genomic_DNA"/>
</dbReference>
<protein>
    <submittedName>
        <fullName evidence="1">Type II toxin-antitoxin system RelE/ParE family toxin</fullName>
    </submittedName>
</protein>
<evidence type="ECO:0000313" key="2">
    <source>
        <dbReference type="Proteomes" id="UP001597417"/>
    </source>
</evidence>
<dbReference type="Proteomes" id="UP001597417">
    <property type="component" value="Unassembled WGS sequence"/>
</dbReference>
<gene>
    <name evidence="1" type="ORF">ACFSXZ_22655</name>
</gene>
<organism evidence="1 2">
    <name type="scientific">Amycolatopsis pigmentata</name>
    <dbReference type="NCBI Taxonomy" id="450801"/>
    <lineage>
        <taxon>Bacteria</taxon>
        <taxon>Bacillati</taxon>
        <taxon>Actinomycetota</taxon>
        <taxon>Actinomycetes</taxon>
        <taxon>Pseudonocardiales</taxon>
        <taxon>Pseudonocardiaceae</taxon>
        <taxon>Amycolatopsis</taxon>
    </lineage>
</organism>